<dbReference type="KEGG" id="bsol:FSW04_13765"/>
<feature type="compositionally biased region" description="Low complexity" evidence="4">
    <location>
        <begin position="141"/>
        <end position="160"/>
    </location>
</feature>
<dbReference type="GO" id="GO:0016301">
    <property type="term" value="F:kinase activity"/>
    <property type="evidence" value="ECO:0007669"/>
    <property type="project" value="UniProtKB-KW"/>
</dbReference>
<sequence>MSVAAPSPARRARRPLTRDPDHKLVAGVCAGAARTVGVDPLVLRAILVVATVATGLGIPVYLGAWLLLPAGPGAPPIATRLRAHPGSWQVAAGAGCISLGALLTARELGIWWSDAIVWPGVLAVSGAALVWRHVTARPTAPAARAPAPAPRDGAAEDPGATPADAPEERRQELRSLYQGGFGVALVAGAVLLFLQANGALSGARDLVLSIVVVGLGLGLVLLPFWLRLARGLAAERAERIRSQERAEVAAHLHDSVLQTLALVQKRADDPRAVATLARRQERELRAWLSGAPQARPDERLADALRAADDAEERFGTPVDVVAVGDRALDDAARALVRAAAEALANAARHAAGPDAAAVPISVFLEVTDGRTEVFVRDRGRGFDPDSVPADRRGVRESIIGRMARHGGRAAVHSTPGSGTEVELVLDA</sequence>
<dbReference type="GO" id="GO:0000160">
    <property type="term" value="P:phosphorelay signal transduction system"/>
    <property type="evidence" value="ECO:0007669"/>
    <property type="project" value="UniProtKB-KW"/>
</dbReference>
<dbReference type="InterPro" id="IPR036890">
    <property type="entry name" value="HATPase_C_sf"/>
</dbReference>
<keyword evidence="5" id="KW-0472">Membrane</keyword>
<evidence type="ECO:0000259" key="6">
    <source>
        <dbReference type="Pfam" id="PF02518"/>
    </source>
</evidence>
<dbReference type="InterPro" id="IPR050482">
    <property type="entry name" value="Sensor_HK_TwoCompSys"/>
</dbReference>
<organism evidence="8 9">
    <name type="scientific">Baekduia soli</name>
    <dbReference type="NCBI Taxonomy" id="496014"/>
    <lineage>
        <taxon>Bacteria</taxon>
        <taxon>Bacillati</taxon>
        <taxon>Actinomycetota</taxon>
        <taxon>Thermoleophilia</taxon>
        <taxon>Solirubrobacterales</taxon>
        <taxon>Baekduiaceae</taxon>
        <taxon>Baekduia</taxon>
    </lineage>
</organism>
<name>A0A5B8U6B0_9ACTN</name>
<feature type="domain" description="Histidine kinase/HSP90-like ATPase" evidence="6">
    <location>
        <begin position="332"/>
        <end position="426"/>
    </location>
</feature>
<accession>A0A5B8U6B0</accession>
<dbReference type="InterPro" id="IPR003594">
    <property type="entry name" value="HATPase_dom"/>
</dbReference>
<feature type="domain" description="Phage shock protein PspC N-terminal" evidence="7">
    <location>
        <begin position="14"/>
        <end position="70"/>
    </location>
</feature>
<feature type="transmembrane region" description="Helical" evidence="5">
    <location>
        <begin position="45"/>
        <end position="68"/>
    </location>
</feature>
<dbReference type="PANTHER" id="PTHR24421">
    <property type="entry name" value="NITRATE/NITRITE SENSOR PROTEIN NARX-RELATED"/>
    <property type="match status" value="1"/>
</dbReference>
<reference evidence="8 9" key="1">
    <citation type="journal article" date="2018" name="J. Microbiol.">
        <title>Baekduia soli gen. nov., sp. nov., a novel bacterium isolated from the soil of Baekdu Mountain and proposal of a novel family name, Baekduiaceae fam. nov.</title>
        <authorList>
            <person name="An D.S."/>
            <person name="Siddiqi M.Z."/>
            <person name="Kim K.H."/>
            <person name="Yu H.S."/>
            <person name="Im W.T."/>
        </authorList>
    </citation>
    <scope>NUCLEOTIDE SEQUENCE [LARGE SCALE GENOMIC DNA]</scope>
    <source>
        <strain evidence="8 9">BR7-21</strain>
    </source>
</reference>
<dbReference type="RefSeq" id="WP_146920170.1">
    <property type="nucleotide sequence ID" value="NZ_CP042430.1"/>
</dbReference>
<evidence type="ECO:0000256" key="5">
    <source>
        <dbReference type="SAM" id="Phobius"/>
    </source>
</evidence>
<dbReference type="EMBL" id="CP042430">
    <property type="protein sequence ID" value="QEC48527.1"/>
    <property type="molecule type" value="Genomic_DNA"/>
</dbReference>
<feature type="transmembrane region" description="Helical" evidence="5">
    <location>
        <begin position="111"/>
        <end position="131"/>
    </location>
</feature>
<dbReference type="Gene3D" id="3.30.565.10">
    <property type="entry name" value="Histidine kinase-like ATPase, C-terminal domain"/>
    <property type="match status" value="1"/>
</dbReference>
<dbReference type="AlphaFoldDB" id="A0A5B8U6B0"/>
<dbReference type="Proteomes" id="UP000321805">
    <property type="component" value="Chromosome"/>
</dbReference>
<evidence type="ECO:0000256" key="4">
    <source>
        <dbReference type="SAM" id="MobiDB-lite"/>
    </source>
</evidence>
<dbReference type="OrthoDB" id="3534856at2"/>
<evidence type="ECO:0000313" key="8">
    <source>
        <dbReference type="EMBL" id="QEC48527.1"/>
    </source>
</evidence>
<keyword evidence="9" id="KW-1185">Reference proteome</keyword>
<dbReference type="PANTHER" id="PTHR24421:SF61">
    <property type="entry name" value="OXYGEN SENSOR HISTIDINE KINASE NREB"/>
    <property type="match status" value="1"/>
</dbReference>
<evidence type="ECO:0000259" key="7">
    <source>
        <dbReference type="Pfam" id="PF04024"/>
    </source>
</evidence>
<dbReference type="Pfam" id="PF02518">
    <property type="entry name" value="HATPase_c"/>
    <property type="match status" value="1"/>
</dbReference>
<keyword evidence="1" id="KW-0808">Transferase</keyword>
<evidence type="ECO:0000256" key="2">
    <source>
        <dbReference type="ARBA" id="ARBA00022777"/>
    </source>
</evidence>
<dbReference type="SUPFAM" id="SSF55874">
    <property type="entry name" value="ATPase domain of HSP90 chaperone/DNA topoisomerase II/histidine kinase"/>
    <property type="match status" value="1"/>
</dbReference>
<feature type="transmembrane region" description="Helical" evidence="5">
    <location>
        <begin position="206"/>
        <end position="226"/>
    </location>
</feature>
<evidence type="ECO:0000256" key="1">
    <source>
        <dbReference type="ARBA" id="ARBA00022679"/>
    </source>
</evidence>
<keyword evidence="5" id="KW-1133">Transmembrane helix</keyword>
<protein>
    <submittedName>
        <fullName evidence="8">PspC domain-containing protein</fullName>
    </submittedName>
</protein>
<evidence type="ECO:0000256" key="3">
    <source>
        <dbReference type="ARBA" id="ARBA00023012"/>
    </source>
</evidence>
<dbReference type="InterPro" id="IPR007168">
    <property type="entry name" value="Phageshock_PspC_N"/>
</dbReference>
<gene>
    <name evidence="8" type="ORF">FSW04_13765</name>
</gene>
<dbReference type="Pfam" id="PF04024">
    <property type="entry name" value="PspC"/>
    <property type="match status" value="1"/>
</dbReference>
<keyword evidence="5" id="KW-0812">Transmembrane</keyword>
<evidence type="ECO:0000313" key="9">
    <source>
        <dbReference type="Proteomes" id="UP000321805"/>
    </source>
</evidence>
<keyword evidence="2" id="KW-0418">Kinase</keyword>
<keyword evidence="3" id="KW-0902">Two-component regulatory system</keyword>
<feature type="region of interest" description="Disordered" evidence="4">
    <location>
        <begin position="141"/>
        <end position="169"/>
    </location>
</feature>
<proteinExistence type="predicted"/>
<feature type="transmembrane region" description="Helical" evidence="5">
    <location>
        <begin position="176"/>
        <end position="194"/>
    </location>
</feature>